<reference evidence="1 2" key="1">
    <citation type="submission" date="2019-03" db="EMBL/GenBank/DDBJ databases">
        <title>First draft genome of Liparis tanakae, snailfish: a comprehensive survey of snailfish specific genes.</title>
        <authorList>
            <person name="Kim W."/>
            <person name="Song I."/>
            <person name="Jeong J.-H."/>
            <person name="Kim D."/>
            <person name="Kim S."/>
            <person name="Ryu S."/>
            <person name="Song J.Y."/>
            <person name="Lee S.K."/>
        </authorList>
    </citation>
    <scope>NUCLEOTIDE SEQUENCE [LARGE SCALE GENOMIC DNA]</scope>
    <source>
        <tissue evidence="1">Muscle</tissue>
    </source>
</reference>
<keyword evidence="2" id="KW-1185">Reference proteome</keyword>
<accession>A0A4Z2EY04</accession>
<comment type="caution">
    <text evidence="1">The sequence shown here is derived from an EMBL/GenBank/DDBJ whole genome shotgun (WGS) entry which is preliminary data.</text>
</comment>
<name>A0A4Z2EY04_9TELE</name>
<dbReference type="Proteomes" id="UP000314294">
    <property type="component" value="Unassembled WGS sequence"/>
</dbReference>
<organism evidence="1 2">
    <name type="scientific">Liparis tanakae</name>
    <name type="common">Tanaka's snailfish</name>
    <dbReference type="NCBI Taxonomy" id="230148"/>
    <lineage>
        <taxon>Eukaryota</taxon>
        <taxon>Metazoa</taxon>
        <taxon>Chordata</taxon>
        <taxon>Craniata</taxon>
        <taxon>Vertebrata</taxon>
        <taxon>Euteleostomi</taxon>
        <taxon>Actinopterygii</taxon>
        <taxon>Neopterygii</taxon>
        <taxon>Teleostei</taxon>
        <taxon>Neoteleostei</taxon>
        <taxon>Acanthomorphata</taxon>
        <taxon>Eupercaria</taxon>
        <taxon>Perciformes</taxon>
        <taxon>Cottioidei</taxon>
        <taxon>Cottales</taxon>
        <taxon>Liparidae</taxon>
        <taxon>Liparis</taxon>
    </lineage>
</organism>
<gene>
    <name evidence="1" type="ORF">EYF80_056157</name>
</gene>
<dbReference type="EMBL" id="SRLO01002164">
    <property type="protein sequence ID" value="TNN33678.1"/>
    <property type="molecule type" value="Genomic_DNA"/>
</dbReference>
<proteinExistence type="predicted"/>
<evidence type="ECO:0000313" key="1">
    <source>
        <dbReference type="EMBL" id="TNN33678.1"/>
    </source>
</evidence>
<evidence type="ECO:0000313" key="2">
    <source>
        <dbReference type="Proteomes" id="UP000314294"/>
    </source>
</evidence>
<sequence>MVLTSLASEQAAKEKPGKIRLCFTRGLLQFSTEGEDHFKPSFSEGLCVGSSAAEGCGRQMSRLNVGVN</sequence>
<protein>
    <submittedName>
        <fullName evidence="1">Uncharacterized protein</fullName>
    </submittedName>
</protein>
<dbReference type="AlphaFoldDB" id="A0A4Z2EY04"/>